<reference evidence="2 3" key="1">
    <citation type="submission" date="2016-03" db="EMBL/GenBank/DDBJ databases">
        <title>Draft Genome Sequence of the Strain BR 10245 (Bradyrhizobium sp.) isolated from nodules of Centrolobium paraense.</title>
        <authorList>
            <person name="Simoes-Araujo J.L.Sr."/>
            <person name="Barauna A.C."/>
            <person name="Silva K."/>
            <person name="Zilli J.E."/>
        </authorList>
    </citation>
    <scope>NUCLEOTIDE SEQUENCE [LARGE SCALE GENOMIC DNA]</scope>
    <source>
        <strain evidence="2 3">BR 10245</strain>
    </source>
</reference>
<dbReference type="SMART" id="SM00558">
    <property type="entry name" value="JmjC"/>
    <property type="match status" value="1"/>
</dbReference>
<protein>
    <recommendedName>
        <fullName evidence="1">JmjC domain-containing protein</fullName>
    </recommendedName>
</protein>
<evidence type="ECO:0000313" key="2">
    <source>
        <dbReference type="EMBL" id="OAF13578.1"/>
    </source>
</evidence>
<dbReference type="InterPro" id="IPR041667">
    <property type="entry name" value="Cupin_8"/>
</dbReference>
<dbReference type="Pfam" id="PF13621">
    <property type="entry name" value="Cupin_8"/>
    <property type="match status" value="1"/>
</dbReference>
<dbReference type="PANTHER" id="PTHR12461">
    <property type="entry name" value="HYPOXIA-INDUCIBLE FACTOR 1 ALPHA INHIBITOR-RELATED"/>
    <property type="match status" value="1"/>
</dbReference>
<evidence type="ECO:0000259" key="1">
    <source>
        <dbReference type="PROSITE" id="PS51184"/>
    </source>
</evidence>
<dbReference type="PROSITE" id="PS51184">
    <property type="entry name" value="JMJC"/>
    <property type="match status" value="1"/>
</dbReference>
<dbReference type="PANTHER" id="PTHR12461:SF105">
    <property type="entry name" value="HYPOXIA-INDUCIBLE FACTOR 1-ALPHA INHIBITOR"/>
    <property type="match status" value="1"/>
</dbReference>
<name>A0A176Z2H4_9BRAD</name>
<sequence length="310" mass="34968">MVVMPSNPTPLIDLDWNKFNPWAVTPVTHRLSDDPRFRIESLVELAKRLDSKGRIRAHTNAAEAGTSFANAPDLHPVKNNLIHTMEHIEAAKAWMSLLNVQTDPVYRELVDEVLDSIRSNVELKDPGMGYRGGWIFVSSPKTVTPFHIDKEHNFILQIKGQKTIYVWEPDDLRVVSERARDRFHSRHDRGLIAWREEFRELAHCFKLSPGQGAYMPSTSPHLVEVEDAPSITVSFTYYTDSTRRDSLTHKVRGRLAEIGINIPSSQGASILDRALYLGARAARAATRAAYRATGRRVGEESATYARAENA</sequence>
<accession>A0A176Z2H4</accession>
<feature type="domain" description="JmjC" evidence="1">
    <location>
        <begin position="92"/>
        <end position="254"/>
    </location>
</feature>
<dbReference type="STRING" id="1505087.AYJ54_43390"/>
<keyword evidence="3" id="KW-1185">Reference proteome</keyword>
<comment type="caution">
    <text evidence="2">The sequence shown here is derived from an EMBL/GenBank/DDBJ whole genome shotgun (WGS) entry which is preliminary data.</text>
</comment>
<dbReference type="AlphaFoldDB" id="A0A176Z2H4"/>
<proteinExistence type="predicted"/>
<dbReference type="EMBL" id="LUUB01000034">
    <property type="protein sequence ID" value="OAF13578.1"/>
    <property type="molecule type" value="Genomic_DNA"/>
</dbReference>
<gene>
    <name evidence="2" type="ORF">AYJ54_43390</name>
</gene>
<dbReference type="SUPFAM" id="SSF51197">
    <property type="entry name" value="Clavaminate synthase-like"/>
    <property type="match status" value="1"/>
</dbReference>
<dbReference type="Proteomes" id="UP000076959">
    <property type="component" value="Unassembled WGS sequence"/>
</dbReference>
<dbReference type="Gene3D" id="2.60.120.650">
    <property type="entry name" value="Cupin"/>
    <property type="match status" value="1"/>
</dbReference>
<organism evidence="2 3">
    <name type="scientific">Bradyrhizobium centrolobii</name>
    <dbReference type="NCBI Taxonomy" id="1505087"/>
    <lineage>
        <taxon>Bacteria</taxon>
        <taxon>Pseudomonadati</taxon>
        <taxon>Pseudomonadota</taxon>
        <taxon>Alphaproteobacteria</taxon>
        <taxon>Hyphomicrobiales</taxon>
        <taxon>Nitrobacteraceae</taxon>
        <taxon>Bradyrhizobium</taxon>
    </lineage>
</organism>
<dbReference type="InterPro" id="IPR003347">
    <property type="entry name" value="JmjC_dom"/>
</dbReference>
<evidence type="ECO:0000313" key="3">
    <source>
        <dbReference type="Proteomes" id="UP000076959"/>
    </source>
</evidence>